<dbReference type="EMBL" id="JBJKBG010000011">
    <property type="protein sequence ID" value="KAL3716948.1"/>
    <property type="molecule type" value="Genomic_DNA"/>
</dbReference>
<keyword evidence="4" id="KW-1185">Reference proteome</keyword>
<dbReference type="SUPFAM" id="SSF47226">
    <property type="entry name" value="Histidine-containing phosphotransfer domain, HPT domain"/>
    <property type="match status" value="1"/>
</dbReference>
<evidence type="ECO:0000256" key="1">
    <source>
        <dbReference type="ARBA" id="ARBA00023012"/>
    </source>
</evidence>
<organism evidence="3 4">
    <name type="scientific">Eucalyptus globulus</name>
    <name type="common">Tasmanian blue gum</name>
    <dbReference type="NCBI Taxonomy" id="34317"/>
    <lineage>
        <taxon>Eukaryota</taxon>
        <taxon>Viridiplantae</taxon>
        <taxon>Streptophyta</taxon>
        <taxon>Embryophyta</taxon>
        <taxon>Tracheophyta</taxon>
        <taxon>Spermatophyta</taxon>
        <taxon>Magnoliopsida</taxon>
        <taxon>eudicotyledons</taxon>
        <taxon>Gunneridae</taxon>
        <taxon>Pentapetalae</taxon>
        <taxon>rosids</taxon>
        <taxon>malvids</taxon>
        <taxon>Myrtales</taxon>
        <taxon>Myrtaceae</taxon>
        <taxon>Myrtoideae</taxon>
        <taxon>Eucalypteae</taxon>
        <taxon>Eucalyptus</taxon>
    </lineage>
</organism>
<evidence type="ECO:0000313" key="4">
    <source>
        <dbReference type="Proteomes" id="UP001634007"/>
    </source>
</evidence>
<dbReference type="GO" id="GO:0043424">
    <property type="term" value="F:protein histidine kinase binding"/>
    <property type="evidence" value="ECO:0007669"/>
    <property type="project" value="UniProtKB-UniRule"/>
</dbReference>
<dbReference type="InterPro" id="IPR036641">
    <property type="entry name" value="HPT_dom_sf"/>
</dbReference>
<comment type="caution">
    <text evidence="3">The sequence shown here is derived from an EMBL/GenBank/DDBJ whole genome shotgun (WGS) entry which is preliminary data.</text>
</comment>
<dbReference type="AlphaFoldDB" id="A0ABD3IT86"/>
<name>A0ABD3IT86_EUCGL</name>
<keyword evidence="2" id="KW-0932">Cytokinin signaling pathway</keyword>
<dbReference type="GO" id="GO:0005634">
    <property type="term" value="C:nucleus"/>
    <property type="evidence" value="ECO:0007669"/>
    <property type="project" value="UniProtKB-SubCell"/>
</dbReference>
<dbReference type="Proteomes" id="UP001634007">
    <property type="component" value="Unassembled WGS sequence"/>
</dbReference>
<sequence>MLSCRPKAKKDWIEFLVQSVESYLNGIMDGEYEQTKRVRNSNIPNFMMDLIDKLLTDGDNSMRELAYLLNAKRVNYVFLATAALRIAEGGSSLGGCRLVAEARALLNASNNKDKRSCKTSHERVMNEYYSFRDKLRTLHQDSSQYFPPLAFSSLLYTGSRSGGPRTRSRRRPSGP</sequence>
<dbReference type="InterPro" id="IPR045871">
    <property type="entry name" value="AHP1-5/YPD1"/>
</dbReference>
<dbReference type="PANTHER" id="PTHR28242:SF30">
    <property type="entry name" value="HISTIDINE-CONTAINING PHOSPHOTRANSFER PROTEIN 2"/>
    <property type="match status" value="1"/>
</dbReference>
<evidence type="ECO:0000256" key="2">
    <source>
        <dbReference type="RuleBase" id="RU369004"/>
    </source>
</evidence>
<comment type="function">
    <text evidence="2">Functions as a two-component phosphorelay mediators between cytokinin sensor histidine kinases and response regulators (B-type ARRs). Plays an important role in propagating cytokinin signal transduction.</text>
</comment>
<reference evidence="3 4" key="1">
    <citation type="submission" date="2024-11" db="EMBL/GenBank/DDBJ databases">
        <title>Chromosome-level genome assembly of Eucalyptus globulus Labill. provides insights into its genome evolution.</title>
        <authorList>
            <person name="Li X."/>
        </authorList>
    </citation>
    <scope>NUCLEOTIDE SEQUENCE [LARGE SCALE GENOMIC DNA]</scope>
    <source>
        <strain evidence="3">CL2024</strain>
        <tissue evidence="3">Fresh tender leaves</tissue>
    </source>
</reference>
<dbReference type="GO" id="GO:0005829">
    <property type="term" value="C:cytosol"/>
    <property type="evidence" value="ECO:0007669"/>
    <property type="project" value="UniProtKB-SubCell"/>
</dbReference>
<evidence type="ECO:0000313" key="3">
    <source>
        <dbReference type="EMBL" id="KAL3716948.1"/>
    </source>
</evidence>
<gene>
    <name evidence="3" type="ORF">ACJRO7_008514</name>
</gene>
<accession>A0ABD3IT86</accession>
<dbReference type="GO" id="GO:0009736">
    <property type="term" value="P:cytokinin-activated signaling pathway"/>
    <property type="evidence" value="ECO:0007669"/>
    <property type="project" value="UniProtKB-KW"/>
</dbReference>
<proteinExistence type="predicted"/>
<dbReference type="PANTHER" id="PTHR28242">
    <property type="entry name" value="PHOSPHORELAY INTERMEDIATE PROTEIN YPD1"/>
    <property type="match status" value="1"/>
</dbReference>
<comment type="domain">
    <text evidence="2">Histidine-containing phosphotransfer domain (HPt) contains an active histidine that mediates the phosphotransfer.</text>
</comment>
<dbReference type="GO" id="GO:0009927">
    <property type="term" value="F:histidine phosphotransfer kinase activity"/>
    <property type="evidence" value="ECO:0007669"/>
    <property type="project" value="UniProtKB-UniRule"/>
</dbReference>
<protein>
    <recommendedName>
        <fullName evidence="2">Histidine-containing phosphotransfer protein</fullName>
    </recommendedName>
</protein>
<keyword evidence="1 2" id="KW-0902">Two-component regulatory system</keyword>
<comment type="subcellular location">
    <subcellularLocation>
        <location evidence="2">Cytoplasm</location>
        <location evidence="2">Cytosol</location>
    </subcellularLocation>
    <subcellularLocation>
        <location evidence="2">Nucleus</location>
    </subcellularLocation>
</comment>
<dbReference type="GO" id="GO:0000160">
    <property type="term" value="P:phosphorelay signal transduction system"/>
    <property type="evidence" value="ECO:0007669"/>
    <property type="project" value="UniProtKB-UniRule"/>
</dbReference>
<dbReference type="Gene3D" id="1.20.120.160">
    <property type="entry name" value="HPT domain"/>
    <property type="match status" value="1"/>
</dbReference>